<dbReference type="PANTHER" id="PTHR30294">
    <property type="entry name" value="MEMBRANE COMPONENT OF ABC TRANSPORTER YHHJ-RELATED"/>
    <property type="match status" value="1"/>
</dbReference>
<evidence type="ECO:0000259" key="7">
    <source>
        <dbReference type="Pfam" id="PF12698"/>
    </source>
</evidence>
<feature type="transmembrane region" description="Helical" evidence="6">
    <location>
        <begin position="20"/>
        <end position="38"/>
    </location>
</feature>
<evidence type="ECO:0000256" key="2">
    <source>
        <dbReference type="ARBA" id="ARBA00022475"/>
    </source>
</evidence>
<feature type="domain" description="ABC-2 type transporter transmembrane" evidence="7">
    <location>
        <begin position="21"/>
        <end position="380"/>
    </location>
</feature>
<feature type="transmembrane region" description="Helical" evidence="6">
    <location>
        <begin position="197"/>
        <end position="218"/>
    </location>
</feature>
<dbReference type="PANTHER" id="PTHR30294:SF38">
    <property type="entry name" value="TRANSPORT PERMEASE PROTEIN"/>
    <property type="match status" value="1"/>
</dbReference>
<feature type="transmembrane region" description="Helical" evidence="6">
    <location>
        <begin position="274"/>
        <end position="298"/>
    </location>
</feature>
<dbReference type="EMBL" id="CP036291">
    <property type="protein sequence ID" value="QDU91630.1"/>
    <property type="molecule type" value="Genomic_DNA"/>
</dbReference>
<keyword evidence="5 6" id="KW-0472">Membrane</keyword>
<feature type="transmembrane region" description="Helical" evidence="6">
    <location>
        <begin position="366"/>
        <end position="384"/>
    </location>
</feature>
<comment type="subcellular location">
    <subcellularLocation>
        <location evidence="1">Cell membrane</location>
        <topology evidence="1">Multi-pass membrane protein</topology>
    </subcellularLocation>
</comment>
<evidence type="ECO:0000256" key="4">
    <source>
        <dbReference type="ARBA" id="ARBA00022989"/>
    </source>
</evidence>
<dbReference type="RefSeq" id="WP_145291792.1">
    <property type="nucleotide sequence ID" value="NZ_CP036291.1"/>
</dbReference>
<evidence type="ECO:0000313" key="9">
    <source>
        <dbReference type="Proteomes" id="UP000317429"/>
    </source>
</evidence>
<proteinExistence type="predicted"/>
<evidence type="ECO:0000313" key="8">
    <source>
        <dbReference type="EMBL" id="QDU91630.1"/>
    </source>
</evidence>
<dbReference type="OrthoDB" id="3078158at2"/>
<keyword evidence="4 6" id="KW-1133">Transmembrane helix</keyword>
<protein>
    <submittedName>
        <fullName evidence="8">ABC-2 family transporter protein</fullName>
    </submittedName>
</protein>
<accession>A0A518DJH5</accession>
<dbReference type="Pfam" id="PF12698">
    <property type="entry name" value="ABC2_membrane_3"/>
    <property type="match status" value="1"/>
</dbReference>
<evidence type="ECO:0000256" key="6">
    <source>
        <dbReference type="SAM" id="Phobius"/>
    </source>
</evidence>
<dbReference type="Proteomes" id="UP000317429">
    <property type="component" value="Chromosome"/>
</dbReference>
<evidence type="ECO:0000256" key="3">
    <source>
        <dbReference type="ARBA" id="ARBA00022692"/>
    </source>
</evidence>
<dbReference type="GO" id="GO:0140359">
    <property type="term" value="F:ABC-type transporter activity"/>
    <property type="evidence" value="ECO:0007669"/>
    <property type="project" value="InterPro"/>
</dbReference>
<keyword evidence="3 6" id="KW-0812">Transmembrane</keyword>
<dbReference type="KEGG" id="pnd:Pla175_50600"/>
<dbReference type="InterPro" id="IPR051449">
    <property type="entry name" value="ABC-2_transporter_component"/>
</dbReference>
<feature type="transmembrane region" description="Helical" evidence="6">
    <location>
        <begin position="239"/>
        <end position="262"/>
    </location>
</feature>
<sequence length="390" mass="41649">MIAQVMRIGFQRLWHGRLEMLLVFIVPVVFFSIFALIFDRREEVGSGEVATALVDLDQTPLSRAVFARLASDPLLRVSTAAPPTEPAEWEDLTASCQEVLSGRAKLAIVAPAGWADSLMRSDPLTLTIAADTSDPVAPRVVEALVHQAVGRTIAELQIPASPAAGSSPEAVASPFGAPVRVLDLLAEGKSNPVVSQFAAGIAVMFLLFTASGNAGSLLEEEETQTLERLMCSRLSMSKLLLGKWLFLASIGFLQVLVMFGWAQLMFGVDVLGRLPGFLLMTAVTAGAAASLALAMAAACRSRAQLNAVSTILILTMSAVGGSMVPRYVMSESMQQFGRATFNAWAIDGYNKLFWRNLPATQLGPELAVMAVSAVALLVIARVLAMRWETA</sequence>
<keyword evidence="9" id="KW-1185">Reference proteome</keyword>
<name>A0A518DJH5_9BACT</name>
<feature type="transmembrane region" description="Helical" evidence="6">
    <location>
        <begin position="305"/>
        <end position="324"/>
    </location>
</feature>
<gene>
    <name evidence="8" type="ORF">Pla175_50600</name>
</gene>
<dbReference type="AlphaFoldDB" id="A0A518DJH5"/>
<dbReference type="InterPro" id="IPR013525">
    <property type="entry name" value="ABC2_TM"/>
</dbReference>
<evidence type="ECO:0000256" key="5">
    <source>
        <dbReference type="ARBA" id="ARBA00023136"/>
    </source>
</evidence>
<organism evidence="8 9">
    <name type="scientific">Pirellulimonas nuda</name>
    <dbReference type="NCBI Taxonomy" id="2528009"/>
    <lineage>
        <taxon>Bacteria</taxon>
        <taxon>Pseudomonadati</taxon>
        <taxon>Planctomycetota</taxon>
        <taxon>Planctomycetia</taxon>
        <taxon>Pirellulales</taxon>
        <taxon>Lacipirellulaceae</taxon>
        <taxon>Pirellulimonas</taxon>
    </lineage>
</organism>
<reference evidence="8 9" key="1">
    <citation type="submission" date="2019-02" db="EMBL/GenBank/DDBJ databases">
        <title>Deep-cultivation of Planctomycetes and their phenomic and genomic characterization uncovers novel biology.</title>
        <authorList>
            <person name="Wiegand S."/>
            <person name="Jogler M."/>
            <person name="Boedeker C."/>
            <person name="Pinto D."/>
            <person name="Vollmers J."/>
            <person name="Rivas-Marin E."/>
            <person name="Kohn T."/>
            <person name="Peeters S.H."/>
            <person name="Heuer A."/>
            <person name="Rast P."/>
            <person name="Oberbeckmann S."/>
            <person name="Bunk B."/>
            <person name="Jeske O."/>
            <person name="Meyerdierks A."/>
            <person name="Storesund J.E."/>
            <person name="Kallscheuer N."/>
            <person name="Luecker S."/>
            <person name="Lage O.M."/>
            <person name="Pohl T."/>
            <person name="Merkel B.J."/>
            <person name="Hornburger P."/>
            <person name="Mueller R.-W."/>
            <person name="Bruemmer F."/>
            <person name="Labrenz M."/>
            <person name="Spormann A.M."/>
            <person name="Op den Camp H."/>
            <person name="Overmann J."/>
            <person name="Amann R."/>
            <person name="Jetten M.S.M."/>
            <person name="Mascher T."/>
            <person name="Medema M.H."/>
            <person name="Devos D.P."/>
            <person name="Kaster A.-K."/>
            <person name="Ovreas L."/>
            <person name="Rohde M."/>
            <person name="Galperin M.Y."/>
            <person name="Jogler C."/>
        </authorList>
    </citation>
    <scope>NUCLEOTIDE SEQUENCE [LARGE SCALE GENOMIC DNA]</scope>
    <source>
        <strain evidence="8 9">Pla175</strain>
    </source>
</reference>
<keyword evidence="2" id="KW-1003">Cell membrane</keyword>
<evidence type="ECO:0000256" key="1">
    <source>
        <dbReference type="ARBA" id="ARBA00004651"/>
    </source>
</evidence>
<dbReference type="GO" id="GO:0005886">
    <property type="term" value="C:plasma membrane"/>
    <property type="evidence" value="ECO:0007669"/>
    <property type="project" value="UniProtKB-SubCell"/>
</dbReference>